<name>A0ABN0TME6_9BURK</name>
<dbReference type="Proteomes" id="UP001501176">
    <property type="component" value="Unassembled WGS sequence"/>
</dbReference>
<evidence type="ECO:0008006" key="3">
    <source>
        <dbReference type="Google" id="ProtNLM"/>
    </source>
</evidence>
<gene>
    <name evidence="1" type="ORF">GCM10009125_12890</name>
</gene>
<dbReference type="EMBL" id="BAAAFN010000009">
    <property type="protein sequence ID" value="GAA0225354.1"/>
    <property type="molecule type" value="Genomic_DNA"/>
</dbReference>
<proteinExistence type="predicted"/>
<reference evidence="1 2" key="1">
    <citation type="journal article" date="2019" name="Int. J. Syst. Evol. Microbiol.">
        <title>The Global Catalogue of Microorganisms (GCM) 10K type strain sequencing project: providing services to taxonomists for standard genome sequencing and annotation.</title>
        <authorList>
            <consortium name="The Broad Institute Genomics Platform"/>
            <consortium name="The Broad Institute Genome Sequencing Center for Infectious Disease"/>
            <person name="Wu L."/>
            <person name="Ma J."/>
        </authorList>
    </citation>
    <scope>NUCLEOTIDE SEQUENCE [LARGE SCALE GENOMIC DNA]</scope>
    <source>
        <strain evidence="1 2">JCM 16240</strain>
    </source>
</reference>
<keyword evidence="2" id="KW-1185">Reference proteome</keyword>
<evidence type="ECO:0000313" key="1">
    <source>
        <dbReference type="EMBL" id="GAA0225354.1"/>
    </source>
</evidence>
<sequence>MTTSVLLDTSFLISLVDGSRLHHRVAVKYYQFLLGRQIPMYFSAIVAAEFGVKQSITDLPLKNFRSIPFNVPHGQVAGVLWNDLNPYESGVSRRVARDDVKLIAQACHEIQPCSCLGVAGRHVLRVIYLDASGSRRIYEGAREHAGPSWAQPKDPVPAWHLHHHFPFYGTAPRTHA</sequence>
<accession>A0ABN0TME6</accession>
<comment type="caution">
    <text evidence="1">The sequence shown here is derived from an EMBL/GenBank/DDBJ whole genome shotgun (WGS) entry which is preliminary data.</text>
</comment>
<dbReference type="InterPro" id="IPR029060">
    <property type="entry name" value="PIN-like_dom_sf"/>
</dbReference>
<dbReference type="RefSeq" id="WP_343820539.1">
    <property type="nucleotide sequence ID" value="NZ_BAAAFN010000009.1"/>
</dbReference>
<dbReference type="SUPFAM" id="SSF88723">
    <property type="entry name" value="PIN domain-like"/>
    <property type="match status" value="1"/>
</dbReference>
<protein>
    <recommendedName>
        <fullName evidence="3">PIN domain-containing protein</fullName>
    </recommendedName>
</protein>
<evidence type="ECO:0000313" key="2">
    <source>
        <dbReference type="Proteomes" id="UP001501176"/>
    </source>
</evidence>
<organism evidence="1 2">
    <name type="scientific">Castellaniella daejeonensis</name>
    <dbReference type="NCBI Taxonomy" id="659013"/>
    <lineage>
        <taxon>Bacteria</taxon>
        <taxon>Pseudomonadati</taxon>
        <taxon>Pseudomonadota</taxon>
        <taxon>Betaproteobacteria</taxon>
        <taxon>Burkholderiales</taxon>
        <taxon>Alcaligenaceae</taxon>
        <taxon>Castellaniella</taxon>
    </lineage>
</organism>